<dbReference type="PROSITE" id="PS50109">
    <property type="entry name" value="HIS_KIN"/>
    <property type="match status" value="1"/>
</dbReference>
<dbReference type="Gene3D" id="3.30.565.10">
    <property type="entry name" value="Histidine kinase-like ATPase, C-terminal domain"/>
    <property type="match status" value="1"/>
</dbReference>
<comment type="subcellular location">
    <subcellularLocation>
        <location evidence="2">Cell membrane</location>
        <topology evidence="2">Multi-pass membrane protein</topology>
    </subcellularLocation>
</comment>
<dbReference type="Proteomes" id="UP000656813">
    <property type="component" value="Unassembled WGS sequence"/>
</dbReference>
<evidence type="ECO:0000256" key="4">
    <source>
        <dbReference type="ARBA" id="ARBA00022475"/>
    </source>
</evidence>
<dbReference type="EMBL" id="BMFV01000010">
    <property type="protein sequence ID" value="GGH80514.1"/>
    <property type="molecule type" value="Genomic_DNA"/>
</dbReference>
<evidence type="ECO:0000256" key="2">
    <source>
        <dbReference type="ARBA" id="ARBA00004651"/>
    </source>
</evidence>
<dbReference type="EC" id="2.7.13.3" evidence="3"/>
<keyword evidence="12" id="KW-1133">Transmembrane helix</keyword>
<keyword evidence="6" id="KW-0808">Transferase</keyword>
<evidence type="ECO:0000256" key="3">
    <source>
        <dbReference type="ARBA" id="ARBA00012438"/>
    </source>
</evidence>
<dbReference type="GO" id="GO:0005524">
    <property type="term" value="F:ATP binding"/>
    <property type="evidence" value="ECO:0007669"/>
    <property type="project" value="UniProtKB-KW"/>
</dbReference>
<keyword evidence="9" id="KW-0067">ATP-binding</keyword>
<dbReference type="Gene3D" id="3.30.450.20">
    <property type="entry name" value="PAS domain"/>
    <property type="match status" value="2"/>
</dbReference>
<dbReference type="InterPro" id="IPR036890">
    <property type="entry name" value="HATPase_C_sf"/>
</dbReference>
<organism evidence="15 16">
    <name type="scientific">Pullulanibacillus pueri</name>
    <dbReference type="NCBI Taxonomy" id="1437324"/>
    <lineage>
        <taxon>Bacteria</taxon>
        <taxon>Bacillati</taxon>
        <taxon>Bacillota</taxon>
        <taxon>Bacilli</taxon>
        <taxon>Bacillales</taxon>
        <taxon>Sporolactobacillaceae</taxon>
        <taxon>Pullulanibacillus</taxon>
    </lineage>
</organism>
<evidence type="ECO:0000256" key="11">
    <source>
        <dbReference type="ARBA" id="ARBA00023136"/>
    </source>
</evidence>
<comment type="catalytic activity">
    <reaction evidence="1">
        <text>ATP + protein L-histidine = ADP + protein N-phospho-L-histidine.</text>
        <dbReference type="EC" id="2.7.13.3"/>
    </reaction>
</comment>
<comment type="caution">
    <text evidence="15">The sequence shown here is derived from an EMBL/GenBank/DDBJ whole genome shotgun (WGS) entry which is preliminary data.</text>
</comment>
<dbReference type="PROSITE" id="PS50885">
    <property type="entry name" value="HAMP"/>
    <property type="match status" value="1"/>
</dbReference>
<reference evidence="15" key="2">
    <citation type="submission" date="2020-09" db="EMBL/GenBank/DDBJ databases">
        <authorList>
            <person name="Sun Q."/>
            <person name="Zhou Y."/>
        </authorList>
    </citation>
    <scope>NUCLEOTIDE SEQUENCE</scope>
    <source>
        <strain evidence="15">CGMCC 1.12777</strain>
    </source>
</reference>
<dbReference type="RefSeq" id="WP_188496977.1">
    <property type="nucleotide sequence ID" value="NZ_BMFV01000010.1"/>
</dbReference>
<dbReference type="InterPro" id="IPR050640">
    <property type="entry name" value="Bact_2-comp_sensor_kinase"/>
</dbReference>
<evidence type="ECO:0000259" key="13">
    <source>
        <dbReference type="PROSITE" id="PS50109"/>
    </source>
</evidence>
<evidence type="ECO:0000256" key="12">
    <source>
        <dbReference type="SAM" id="Phobius"/>
    </source>
</evidence>
<evidence type="ECO:0000256" key="6">
    <source>
        <dbReference type="ARBA" id="ARBA00022679"/>
    </source>
</evidence>
<dbReference type="CDD" id="cd06225">
    <property type="entry name" value="HAMP"/>
    <property type="match status" value="1"/>
</dbReference>
<keyword evidence="10" id="KW-0902">Two-component regulatory system</keyword>
<sequence length="587" mass="67465">MRLIQRFQRLGIATKQFVCLSLVTLTLFSAMVSYNLEKTKKLLSHNLTDYSQKIGERDSQLLSKYLEDVQDMMLYLSSDQERLLNNNKQIVSKSLNQYTSSHDTIVKSLYIVKENGTVYSNRQLFFEIIGNDHLQRLYQFAKKHEGGMSISEPYYSHLSGNTAAAVFLLKNNKNKPLAAIIAELDLNKLTKKLTSSYQYKNQTFLVMTAKGNVIDTQSQKPIIPYERGYPPKIDSKFIKKLSQLPTGVQYLKVKDQSLVAVINQTNRFGWYLVKLSDQGSFNKGIKNLYKIYQNVAFIWIVIMLLASLVISRSFTHPVRKLAAHMNAVEKIENISSLPINRKDEIGNLEKSYNAMLMRIKELVVGIKVMEERKRDYELKMLQSQIGPHFLYNTLACIGSLAKQKKMEEIRETVRSLVGLISYVLDNVSRKVTLKEELEKIRLYEQIQQVRYGKKFHLEINVDGEALDCLIPKFTLQPIIENAIFHGIIPGKRYGIISINGVISENDLKLYIRDNGLGMDKQQQAQLFNHKNESNSKKFNGIGLVNVHERIQMSFGQTYGLRVVSRQKVGTLVRIKMPAEFIYNSEEQ</sequence>
<evidence type="ECO:0000259" key="14">
    <source>
        <dbReference type="PROSITE" id="PS50885"/>
    </source>
</evidence>
<evidence type="ECO:0000256" key="7">
    <source>
        <dbReference type="ARBA" id="ARBA00022741"/>
    </source>
</evidence>
<feature type="domain" description="HAMP" evidence="14">
    <location>
        <begin position="312"/>
        <end position="364"/>
    </location>
</feature>
<dbReference type="InterPro" id="IPR010559">
    <property type="entry name" value="Sig_transdc_His_kin_internal"/>
</dbReference>
<keyword evidence="7" id="KW-0547">Nucleotide-binding</keyword>
<accession>A0A8J2ZV25</accession>
<evidence type="ECO:0000313" key="16">
    <source>
        <dbReference type="Proteomes" id="UP000656813"/>
    </source>
</evidence>
<evidence type="ECO:0000256" key="10">
    <source>
        <dbReference type="ARBA" id="ARBA00023012"/>
    </source>
</evidence>
<dbReference type="InterPro" id="IPR003594">
    <property type="entry name" value="HATPase_dom"/>
</dbReference>
<dbReference type="GO" id="GO:0000155">
    <property type="term" value="F:phosphorelay sensor kinase activity"/>
    <property type="evidence" value="ECO:0007669"/>
    <property type="project" value="InterPro"/>
</dbReference>
<evidence type="ECO:0000256" key="5">
    <source>
        <dbReference type="ARBA" id="ARBA00022553"/>
    </source>
</evidence>
<dbReference type="InterPro" id="IPR003660">
    <property type="entry name" value="HAMP_dom"/>
</dbReference>
<dbReference type="SMART" id="SM00304">
    <property type="entry name" value="HAMP"/>
    <property type="match status" value="1"/>
</dbReference>
<gene>
    <name evidence="15" type="ORF">GCM10007096_17040</name>
</gene>
<evidence type="ECO:0000256" key="1">
    <source>
        <dbReference type="ARBA" id="ARBA00000085"/>
    </source>
</evidence>
<feature type="transmembrane region" description="Helical" evidence="12">
    <location>
        <begin position="291"/>
        <end position="310"/>
    </location>
</feature>
<keyword evidence="12" id="KW-0812">Transmembrane</keyword>
<dbReference type="CDD" id="cd18773">
    <property type="entry name" value="PDC1_HK_sensor"/>
    <property type="match status" value="1"/>
</dbReference>
<name>A0A8J2ZV25_9BACL</name>
<keyword evidence="11 12" id="KW-0472">Membrane</keyword>
<dbReference type="GO" id="GO:0005886">
    <property type="term" value="C:plasma membrane"/>
    <property type="evidence" value="ECO:0007669"/>
    <property type="project" value="UniProtKB-SubCell"/>
</dbReference>
<dbReference type="SUPFAM" id="SSF55874">
    <property type="entry name" value="ATPase domain of HSP90 chaperone/DNA topoisomerase II/histidine kinase"/>
    <property type="match status" value="1"/>
</dbReference>
<evidence type="ECO:0000256" key="8">
    <source>
        <dbReference type="ARBA" id="ARBA00022777"/>
    </source>
</evidence>
<proteinExistence type="predicted"/>
<evidence type="ECO:0000313" key="15">
    <source>
        <dbReference type="EMBL" id="GGH80514.1"/>
    </source>
</evidence>
<protein>
    <recommendedName>
        <fullName evidence="3">histidine kinase</fullName>
        <ecNumber evidence="3">2.7.13.3</ecNumber>
    </recommendedName>
</protein>
<keyword evidence="4" id="KW-1003">Cell membrane</keyword>
<dbReference type="SUPFAM" id="SSF158472">
    <property type="entry name" value="HAMP domain-like"/>
    <property type="match status" value="1"/>
</dbReference>
<dbReference type="AlphaFoldDB" id="A0A8J2ZV25"/>
<feature type="domain" description="Histidine kinase" evidence="13">
    <location>
        <begin position="385"/>
        <end position="580"/>
    </location>
</feature>
<keyword evidence="8 15" id="KW-0418">Kinase</keyword>
<reference evidence="15" key="1">
    <citation type="journal article" date="2014" name="Int. J. Syst. Evol. Microbiol.">
        <title>Complete genome sequence of Corynebacterium casei LMG S-19264T (=DSM 44701T), isolated from a smear-ripened cheese.</title>
        <authorList>
            <consortium name="US DOE Joint Genome Institute (JGI-PGF)"/>
            <person name="Walter F."/>
            <person name="Albersmeier A."/>
            <person name="Kalinowski J."/>
            <person name="Ruckert C."/>
        </authorList>
    </citation>
    <scope>NUCLEOTIDE SEQUENCE</scope>
    <source>
        <strain evidence="15">CGMCC 1.12777</strain>
    </source>
</reference>
<dbReference type="Gene3D" id="1.10.8.500">
    <property type="entry name" value="HAMP domain in histidine kinase"/>
    <property type="match status" value="1"/>
</dbReference>
<dbReference type="Pfam" id="PF00672">
    <property type="entry name" value="HAMP"/>
    <property type="match status" value="1"/>
</dbReference>
<dbReference type="Pfam" id="PF06580">
    <property type="entry name" value="His_kinase"/>
    <property type="match status" value="1"/>
</dbReference>
<keyword evidence="16" id="KW-1185">Reference proteome</keyword>
<dbReference type="Pfam" id="PF02518">
    <property type="entry name" value="HATPase_c"/>
    <property type="match status" value="1"/>
</dbReference>
<dbReference type="PANTHER" id="PTHR34220:SF7">
    <property type="entry name" value="SENSOR HISTIDINE KINASE YPDA"/>
    <property type="match status" value="1"/>
</dbReference>
<keyword evidence="5" id="KW-0597">Phosphoprotein</keyword>
<dbReference type="PANTHER" id="PTHR34220">
    <property type="entry name" value="SENSOR HISTIDINE KINASE YPDA"/>
    <property type="match status" value="1"/>
</dbReference>
<evidence type="ECO:0000256" key="9">
    <source>
        <dbReference type="ARBA" id="ARBA00022840"/>
    </source>
</evidence>
<dbReference type="InterPro" id="IPR005467">
    <property type="entry name" value="His_kinase_dom"/>
</dbReference>